<gene>
    <name evidence="2" type="ORF">B7463_g10693</name>
</gene>
<name>A0A3E2GWZ1_SCYLI</name>
<feature type="transmembrane region" description="Helical" evidence="1">
    <location>
        <begin position="263"/>
        <end position="284"/>
    </location>
</feature>
<dbReference type="Proteomes" id="UP000258309">
    <property type="component" value="Unassembled WGS sequence"/>
</dbReference>
<proteinExistence type="predicted"/>
<feature type="transmembrane region" description="Helical" evidence="1">
    <location>
        <begin position="223"/>
        <end position="242"/>
    </location>
</feature>
<protein>
    <submittedName>
        <fullName evidence="2">Uncharacterized protein</fullName>
    </submittedName>
</protein>
<dbReference type="OrthoDB" id="3524284at2759"/>
<evidence type="ECO:0000313" key="2">
    <source>
        <dbReference type="EMBL" id="RFU25640.1"/>
    </source>
</evidence>
<feature type="transmembrane region" description="Helical" evidence="1">
    <location>
        <begin position="135"/>
        <end position="153"/>
    </location>
</feature>
<keyword evidence="1" id="KW-0812">Transmembrane</keyword>
<dbReference type="AlphaFoldDB" id="A0A3E2GWZ1"/>
<feature type="non-terminal residue" evidence="2">
    <location>
        <position position="1"/>
    </location>
</feature>
<feature type="transmembrane region" description="Helical" evidence="1">
    <location>
        <begin position="102"/>
        <end position="123"/>
    </location>
</feature>
<organism evidence="2 3">
    <name type="scientific">Scytalidium lignicola</name>
    <name type="common">Hyphomycete</name>
    <dbReference type="NCBI Taxonomy" id="5539"/>
    <lineage>
        <taxon>Eukaryota</taxon>
        <taxon>Fungi</taxon>
        <taxon>Dikarya</taxon>
        <taxon>Ascomycota</taxon>
        <taxon>Pezizomycotina</taxon>
        <taxon>Leotiomycetes</taxon>
        <taxon>Leotiomycetes incertae sedis</taxon>
        <taxon>Scytalidium</taxon>
    </lineage>
</organism>
<accession>A0A3E2GWZ1</accession>
<evidence type="ECO:0000256" key="1">
    <source>
        <dbReference type="SAM" id="Phobius"/>
    </source>
</evidence>
<comment type="caution">
    <text evidence="2">The sequence shown here is derived from an EMBL/GenBank/DDBJ whole genome shotgun (WGS) entry which is preliminary data.</text>
</comment>
<dbReference type="EMBL" id="NCSJ02000318">
    <property type="protein sequence ID" value="RFU25640.1"/>
    <property type="molecule type" value="Genomic_DNA"/>
</dbReference>
<sequence>MDTSVSTVTSKAIIQTPFATPSYRVTLPYNWTNATHQTSNDILRADLTGIRLSLPWWTALPSACLNIIIAFKSVTADWDRNFGNSVPKDWVKSLRFWEKFKVASQFVEMIYMLVQVFAAVATLGQHSATRGLLRYTGPGSYALLFAASVRLWTKLVFQSMIAGVIAWVIATLSLLIFIIYNLPDIGSTSLYQLWNPWCISSSGSIDCVNASQLGLYESPPIPIQFNWVYAGVVGLSVLWSAYKHIRFHITGKGLHWEQKFGGKIVIGLILLLAPLTAASIYMNYTISKGDYITKGLSVCPGVLNTTANSSGAILTDTTNCVAIQISLPGTQPSLQGALNMDKSNLARLIVNI</sequence>
<feature type="transmembrane region" description="Helical" evidence="1">
    <location>
        <begin position="160"/>
        <end position="180"/>
    </location>
</feature>
<keyword evidence="3" id="KW-1185">Reference proteome</keyword>
<evidence type="ECO:0000313" key="3">
    <source>
        <dbReference type="Proteomes" id="UP000258309"/>
    </source>
</evidence>
<feature type="non-terminal residue" evidence="2">
    <location>
        <position position="352"/>
    </location>
</feature>
<reference evidence="2 3" key="1">
    <citation type="submission" date="2018-05" db="EMBL/GenBank/DDBJ databases">
        <title>Draft genome sequence of Scytalidium lignicola DSM 105466, a ubiquitous saprotrophic fungus.</title>
        <authorList>
            <person name="Buettner E."/>
            <person name="Gebauer A.M."/>
            <person name="Hofrichter M."/>
            <person name="Liers C."/>
            <person name="Kellner H."/>
        </authorList>
    </citation>
    <scope>NUCLEOTIDE SEQUENCE [LARGE SCALE GENOMIC DNA]</scope>
    <source>
        <strain evidence="2 3">DSM 105466</strain>
    </source>
</reference>
<keyword evidence="1" id="KW-0472">Membrane</keyword>
<keyword evidence="1" id="KW-1133">Transmembrane helix</keyword>